<organism evidence="2 3">
    <name type="scientific">Lasius niger</name>
    <name type="common">Black garden ant</name>
    <dbReference type="NCBI Taxonomy" id="67767"/>
    <lineage>
        <taxon>Eukaryota</taxon>
        <taxon>Metazoa</taxon>
        <taxon>Ecdysozoa</taxon>
        <taxon>Arthropoda</taxon>
        <taxon>Hexapoda</taxon>
        <taxon>Insecta</taxon>
        <taxon>Pterygota</taxon>
        <taxon>Neoptera</taxon>
        <taxon>Endopterygota</taxon>
        <taxon>Hymenoptera</taxon>
        <taxon>Apocrita</taxon>
        <taxon>Aculeata</taxon>
        <taxon>Formicoidea</taxon>
        <taxon>Formicidae</taxon>
        <taxon>Formicinae</taxon>
        <taxon>Lasius</taxon>
        <taxon>Lasius</taxon>
    </lineage>
</organism>
<evidence type="ECO:0000313" key="3">
    <source>
        <dbReference type="Proteomes" id="UP000036403"/>
    </source>
</evidence>
<accession>A0A0J7KKU0</accession>
<keyword evidence="2" id="KW-0695">RNA-directed DNA polymerase</keyword>
<gene>
    <name evidence="2" type="ORF">RF55_9161</name>
</gene>
<keyword evidence="2" id="KW-0548">Nucleotidyltransferase</keyword>
<dbReference type="EMBL" id="LBMM01006007">
    <property type="protein sequence ID" value="KMQ91023.1"/>
    <property type="molecule type" value="Genomic_DNA"/>
</dbReference>
<comment type="caution">
    <text evidence="2">The sequence shown here is derived from an EMBL/GenBank/DDBJ whole genome shotgun (WGS) entry which is preliminary data.</text>
</comment>
<evidence type="ECO:0000313" key="2">
    <source>
        <dbReference type="EMBL" id="KMQ91023.1"/>
    </source>
</evidence>
<dbReference type="Gene3D" id="3.60.10.10">
    <property type="entry name" value="Endonuclease/exonuclease/phosphatase"/>
    <property type="match status" value="1"/>
</dbReference>
<dbReference type="InterPro" id="IPR036691">
    <property type="entry name" value="Endo/exonu/phosph_ase_sf"/>
</dbReference>
<dbReference type="Proteomes" id="UP000036403">
    <property type="component" value="Unassembled WGS sequence"/>
</dbReference>
<dbReference type="PaxDb" id="67767-A0A0J7KKU0"/>
<protein>
    <submittedName>
        <fullName evidence="2">Rna-directed dna polymerase from mobile element jockey</fullName>
    </submittedName>
</protein>
<dbReference type="SUPFAM" id="SSF56219">
    <property type="entry name" value="DNase I-like"/>
    <property type="match status" value="1"/>
</dbReference>
<sequence>MKRLGYKIYQKESIGNSGGIAICVRNSIEFDIIKEWQQIGNEFDVIGIRTKNTMERLNIIAIYRRPTGTVQRRKWKKLFEIDTRQTESLYVGDFNAHNTTWNCVQTDTNGERLWEITYNKDLICLNEDTMSRLDKVGQTSSNLDLVFASMNIADRRRWRITSRNLNNKNIEKNIRKEERRGQRRQVKWWDQECEEVIEQKKKALKEFKKNIEWTTWIKNDREEEIRKEIDKLAPPNVLENLRLNEEDITEEGHLNEEFSGEEMKRALEMIEETLNREETR</sequence>
<dbReference type="OrthoDB" id="7555138at2759"/>
<keyword evidence="2" id="KW-0808">Transferase</keyword>
<dbReference type="STRING" id="67767.A0A0J7KKU0"/>
<proteinExistence type="predicted"/>
<reference evidence="2 3" key="1">
    <citation type="submission" date="2015-04" db="EMBL/GenBank/DDBJ databases">
        <title>Lasius niger genome sequencing.</title>
        <authorList>
            <person name="Konorov E.A."/>
            <person name="Nikitin M.A."/>
            <person name="Kirill M.V."/>
            <person name="Chang P."/>
        </authorList>
    </citation>
    <scope>NUCLEOTIDE SEQUENCE [LARGE SCALE GENOMIC DNA]</scope>
    <source>
        <tissue evidence="2">Whole</tissue>
    </source>
</reference>
<evidence type="ECO:0000259" key="1">
    <source>
        <dbReference type="Pfam" id="PF14529"/>
    </source>
</evidence>
<dbReference type="GO" id="GO:0003964">
    <property type="term" value="F:RNA-directed DNA polymerase activity"/>
    <property type="evidence" value="ECO:0007669"/>
    <property type="project" value="UniProtKB-KW"/>
</dbReference>
<dbReference type="InterPro" id="IPR005135">
    <property type="entry name" value="Endo/exonuclease/phosphatase"/>
</dbReference>
<dbReference type="AlphaFoldDB" id="A0A0J7KKU0"/>
<keyword evidence="3" id="KW-1185">Reference proteome</keyword>
<dbReference type="Pfam" id="PF14529">
    <property type="entry name" value="Exo_endo_phos_2"/>
    <property type="match status" value="1"/>
</dbReference>
<feature type="domain" description="Endonuclease/exonuclease/phosphatase" evidence="1">
    <location>
        <begin position="58"/>
        <end position="161"/>
    </location>
</feature>
<name>A0A0J7KKU0_LASNI</name>